<proteinExistence type="predicted"/>
<gene>
    <name evidence="2" type="ORF">DCMF_08105</name>
</gene>
<dbReference type="Gene3D" id="3.40.50.300">
    <property type="entry name" value="P-loop containing nucleotide triphosphate hydrolases"/>
    <property type="match status" value="1"/>
</dbReference>
<name>A0A3G1KQJ3_FORW1</name>
<dbReference type="Proteomes" id="UP000323521">
    <property type="component" value="Chromosome"/>
</dbReference>
<feature type="domain" description="CobW/HypB/UreG nucleotide-binding" evidence="1">
    <location>
        <begin position="3"/>
        <end position="178"/>
    </location>
</feature>
<dbReference type="SUPFAM" id="SSF52540">
    <property type="entry name" value="P-loop containing nucleoside triphosphate hydrolases"/>
    <property type="match status" value="1"/>
</dbReference>
<keyword evidence="3" id="KW-1185">Reference proteome</keyword>
<dbReference type="AlphaFoldDB" id="A0A3G1KQJ3"/>
<evidence type="ECO:0000313" key="2">
    <source>
        <dbReference type="EMBL" id="ATW24742.1"/>
    </source>
</evidence>
<dbReference type="EMBL" id="CP017634">
    <property type="protein sequence ID" value="ATW24742.1"/>
    <property type="molecule type" value="Genomic_DNA"/>
</dbReference>
<dbReference type="KEGG" id="fwa:DCMF_08105"/>
<dbReference type="OrthoDB" id="9808822at2"/>
<sequence>MNVILTGGFLGSGKTTLIRQLAEYQILKGQQVVIIENEVGDVGIDNQFLSLEGFQVKEIVGGCVCCTLTGELTLAVNKITAEYHPDWLIIEMTGLAKPSSVLDSLKKYGQGIGHLFTVIVVDAGRWGELMEIMPELITMQLVEADLVIANKIDELGDGDGLEQVITGIKSVNTGAEVMALSALGGIQEHCLKELCAHAICDQPLCPAKI</sequence>
<evidence type="ECO:0000259" key="1">
    <source>
        <dbReference type="Pfam" id="PF02492"/>
    </source>
</evidence>
<dbReference type="RefSeq" id="WP_148133967.1">
    <property type="nucleotide sequence ID" value="NZ_CP017634.1"/>
</dbReference>
<organism evidence="2 3">
    <name type="scientific">Formimonas warabiya</name>
    <dbReference type="NCBI Taxonomy" id="1761012"/>
    <lineage>
        <taxon>Bacteria</taxon>
        <taxon>Bacillati</taxon>
        <taxon>Bacillota</taxon>
        <taxon>Clostridia</taxon>
        <taxon>Eubacteriales</taxon>
        <taxon>Peptococcaceae</taxon>
        <taxon>Candidatus Formimonas</taxon>
    </lineage>
</organism>
<reference evidence="2 3" key="1">
    <citation type="submission" date="2016-10" db="EMBL/GenBank/DDBJ databases">
        <title>Complete Genome Sequence of Peptococcaceae strain DCMF.</title>
        <authorList>
            <person name="Edwards R.J."/>
            <person name="Holland S.I."/>
            <person name="Deshpande N.P."/>
            <person name="Wong Y.K."/>
            <person name="Ertan H."/>
            <person name="Manefield M."/>
            <person name="Russell T.L."/>
            <person name="Lee M.J."/>
        </authorList>
    </citation>
    <scope>NUCLEOTIDE SEQUENCE [LARGE SCALE GENOMIC DNA]</scope>
    <source>
        <strain evidence="2 3">DCMF</strain>
    </source>
</reference>
<accession>A0A3G1KQJ3</accession>
<evidence type="ECO:0000313" key="3">
    <source>
        <dbReference type="Proteomes" id="UP000323521"/>
    </source>
</evidence>
<dbReference type="InterPro" id="IPR051316">
    <property type="entry name" value="Zinc-reg_GTPase_activator"/>
</dbReference>
<dbReference type="PANTHER" id="PTHR13748:SF62">
    <property type="entry name" value="COBW DOMAIN-CONTAINING PROTEIN"/>
    <property type="match status" value="1"/>
</dbReference>
<dbReference type="PANTHER" id="PTHR13748">
    <property type="entry name" value="COBW-RELATED"/>
    <property type="match status" value="1"/>
</dbReference>
<dbReference type="InterPro" id="IPR003495">
    <property type="entry name" value="CobW/HypB/UreG_nucleotide-bd"/>
</dbReference>
<dbReference type="Pfam" id="PF02492">
    <property type="entry name" value="cobW"/>
    <property type="match status" value="1"/>
</dbReference>
<dbReference type="GO" id="GO:0005737">
    <property type="term" value="C:cytoplasm"/>
    <property type="evidence" value="ECO:0007669"/>
    <property type="project" value="TreeGrafter"/>
</dbReference>
<protein>
    <submittedName>
        <fullName evidence="2">Cobalamin biosynthesis protein P47K</fullName>
    </submittedName>
</protein>
<dbReference type="InterPro" id="IPR027417">
    <property type="entry name" value="P-loop_NTPase"/>
</dbReference>